<name>A0ABD2ZE44_9GENT</name>
<organism evidence="6 7">
    <name type="scientific">Cinchona calisaya</name>
    <dbReference type="NCBI Taxonomy" id="153742"/>
    <lineage>
        <taxon>Eukaryota</taxon>
        <taxon>Viridiplantae</taxon>
        <taxon>Streptophyta</taxon>
        <taxon>Embryophyta</taxon>
        <taxon>Tracheophyta</taxon>
        <taxon>Spermatophyta</taxon>
        <taxon>Magnoliopsida</taxon>
        <taxon>eudicotyledons</taxon>
        <taxon>Gunneridae</taxon>
        <taxon>Pentapetalae</taxon>
        <taxon>asterids</taxon>
        <taxon>lamiids</taxon>
        <taxon>Gentianales</taxon>
        <taxon>Rubiaceae</taxon>
        <taxon>Cinchonoideae</taxon>
        <taxon>Cinchoneae</taxon>
        <taxon>Cinchona</taxon>
    </lineage>
</organism>
<evidence type="ECO:0000256" key="3">
    <source>
        <dbReference type="SAM" id="MobiDB-lite"/>
    </source>
</evidence>
<evidence type="ECO:0000313" key="6">
    <source>
        <dbReference type="EMBL" id="KAL3517739.1"/>
    </source>
</evidence>
<dbReference type="InterPro" id="IPR039539">
    <property type="entry name" value="Ras_GTPase_bind_prot"/>
</dbReference>
<dbReference type="InterPro" id="IPR032710">
    <property type="entry name" value="NTF2-like_dom_sf"/>
</dbReference>
<evidence type="ECO:0008006" key="8">
    <source>
        <dbReference type="Google" id="ProtNLM"/>
    </source>
</evidence>
<dbReference type="InterPro" id="IPR012677">
    <property type="entry name" value="Nucleotide-bd_a/b_plait_sf"/>
</dbReference>
<gene>
    <name evidence="6" type="ORF">ACH5RR_020328</name>
</gene>
<dbReference type="PROSITE" id="PS50177">
    <property type="entry name" value="NTF2_DOMAIN"/>
    <property type="match status" value="1"/>
</dbReference>
<feature type="region of interest" description="Disordered" evidence="3">
    <location>
        <begin position="397"/>
        <end position="440"/>
    </location>
</feature>
<dbReference type="GO" id="GO:0005737">
    <property type="term" value="C:cytoplasm"/>
    <property type="evidence" value="ECO:0007669"/>
    <property type="project" value="UniProtKB-ARBA"/>
</dbReference>
<dbReference type="Pfam" id="PF00076">
    <property type="entry name" value="RRM_1"/>
    <property type="match status" value="1"/>
</dbReference>
<dbReference type="Gene3D" id="3.10.450.50">
    <property type="match status" value="1"/>
</dbReference>
<proteinExistence type="predicted"/>
<dbReference type="PANTHER" id="PTHR10693:SF29">
    <property type="entry name" value="GB|AAD20086.1"/>
    <property type="match status" value="1"/>
</dbReference>
<dbReference type="PROSITE" id="PS50102">
    <property type="entry name" value="RRM"/>
    <property type="match status" value="1"/>
</dbReference>
<dbReference type="EMBL" id="JBJUIK010000009">
    <property type="protein sequence ID" value="KAL3517739.1"/>
    <property type="molecule type" value="Genomic_DNA"/>
</dbReference>
<protein>
    <recommendedName>
        <fullName evidence="8">G3BP-like protein</fullName>
    </recommendedName>
</protein>
<keyword evidence="7" id="KW-1185">Reference proteome</keyword>
<feature type="domain" description="RRM" evidence="4">
    <location>
        <begin position="320"/>
        <end position="397"/>
    </location>
</feature>
<comment type="caution">
    <text evidence="6">The sequence shown here is derived from an EMBL/GenBank/DDBJ whole genome shotgun (WGS) entry which is preliminary data.</text>
</comment>
<dbReference type="PANTHER" id="PTHR10693">
    <property type="entry name" value="RAS GTPASE-ACTIVATING PROTEIN-BINDING PROTEIN"/>
    <property type="match status" value="1"/>
</dbReference>
<dbReference type="Proteomes" id="UP001630127">
    <property type="component" value="Unassembled WGS sequence"/>
</dbReference>
<dbReference type="AlphaFoldDB" id="A0ABD2ZE44"/>
<dbReference type="InterPro" id="IPR018222">
    <property type="entry name" value="Nuclear_transport_factor_2_euk"/>
</dbReference>
<dbReference type="Gene3D" id="3.30.70.330">
    <property type="match status" value="1"/>
</dbReference>
<feature type="region of interest" description="Disordered" evidence="3">
    <location>
        <begin position="205"/>
        <end position="227"/>
    </location>
</feature>
<evidence type="ECO:0000259" key="4">
    <source>
        <dbReference type="PROSITE" id="PS50102"/>
    </source>
</evidence>
<evidence type="ECO:0000313" key="7">
    <source>
        <dbReference type="Proteomes" id="UP001630127"/>
    </source>
</evidence>
<evidence type="ECO:0000259" key="5">
    <source>
        <dbReference type="PROSITE" id="PS50177"/>
    </source>
</evidence>
<dbReference type="InterPro" id="IPR002075">
    <property type="entry name" value="NTF2_dom"/>
</dbReference>
<evidence type="ECO:0000256" key="2">
    <source>
        <dbReference type="PROSITE-ProRule" id="PRU00176"/>
    </source>
</evidence>
<dbReference type="InterPro" id="IPR035979">
    <property type="entry name" value="RBD_domain_sf"/>
</dbReference>
<dbReference type="SUPFAM" id="SSF54427">
    <property type="entry name" value="NTF2-like"/>
    <property type="match status" value="1"/>
</dbReference>
<dbReference type="FunFam" id="3.10.450.50:FF:000003">
    <property type="entry name" value="Nuclear transport factor 2 family protein"/>
    <property type="match status" value="1"/>
</dbReference>
<accession>A0ABD2ZE44</accession>
<evidence type="ECO:0000256" key="1">
    <source>
        <dbReference type="ARBA" id="ARBA00022884"/>
    </source>
</evidence>
<reference evidence="6 7" key="1">
    <citation type="submission" date="2024-11" db="EMBL/GenBank/DDBJ databases">
        <title>A near-complete genome assembly of Cinchona calisaya.</title>
        <authorList>
            <person name="Lian D.C."/>
            <person name="Zhao X.W."/>
            <person name="Wei L."/>
        </authorList>
    </citation>
    <scope>NUCLEOTIDE SEQUENCE [LARGE SCALE GENOMIC DNA]</scope>
    <source>
        <tissue evidence="6">Nenye</tissue>
    </source>
</reference>
<sequence>MATSYAAAPPSTVSATQVGSYFVQQYYQILQQQPDYSHQFYNDSSSILRVDGENTESASSLLQIHEIVMSLNFTAIEIKTINSLGSWSGGVLVVVSGSVKSKDFSGWRKFLQTFFLAPQEKGYFVLNDIFHFVNEEVINQPPASSASEAIHQTPTPVVENEFDSQPTSSIPLQEPPVSDYASEAEAREYVNSINIEGDDAVEDYSYRETEQEQEPNSGAENVEDDTPLEESSAFLQNEEDTAEEPVPAVEEPVGELPKISYASILRVPKGNPTRAVNIQPSFNKKTSQPPSQQSNAAVSVAPVVSEDVAEETFPHKEESKSIYVKNLPSSVSTLEVMEEFKSFGKIKQDGVFVNNRKEIGVCYAFVEFEDVLSAQNAVKASPIKFAGRQVYVELRKPNASSTTRGGRMGRGRGGRLGGRFGRGSNLERSESNRGRSNGYS</sequence>
<dbReference type="SUPFAM" id="SSF54928">
    <property type="entry name" value="RNA-binding domain, RBD"/>
    <property type="match status" value="1"/>
</dbReference>
<dbReference type="SMART" id="SM00360">
    <property type="entry name" value="RRM"/>
    <property type="match status" value="1"/>
</dbReference>
<dbReference type="InterPro" id="IPR000504">
    <property type="entry name" value="RRM_dom"/>
</dbReference>
<dbReference type="CDD" id="cd00590">
    <property type="entry name" value="RRM_SF"/>
    <property type="match status" value="1"/>
</dbReference>
<feature type="domain" description="NTF2" evidence="5">
    <location>
        <begin position="18"/>
        <end position="132"/>
    </location>
</feature>
<keyword evidence="1 2" id="KW-0694">RNA-binding</keyword>
<dbReference type="Pfam" id="PF02136">
    <property type="entry name" value="NTF2"/>
    <property type="match status" value="1"/>
</dbReference>
<dbReference type="GO" id="GO:0003723">
    <property type="term" value="F:RNA binding"/>
    <property type="evidence" value="ECO:0007669"/>
    <property type="project" value="UniProtKB-UniRule"/>
</dbReference>